<comment type="similarity">
    <text evidence="2">Belongs to the SusD family.</text>
</comment>
<evidence type="ECO:0000259" key="6">
    <source>
        <dbReference type="Pfam" id="PF07980"/>
    </source>
</evidence>
<dbReference type="Proteomes" id="UP000235826">
    <property type="component" value="Chromosome"/>
</dbReference>
<evidence type="ECO:0000256" key="2">
    <source>
        <dbReference type="ARBA" id="ARBA00006275"/>
    </source>
</evidence>
<dbReference type="AlphaFoldDB" id="A0A2K9PNV8"/>
<evidence type="ECO:0000313" key="8">
    <source>
        <dbReference type="EMBL" id="AUP78753.1"/>
    </source>
</evidence>
<reference evidence="8 9" key="1">
    <citation type="submission" date="2018-01" db="EMBL/GenBank/DDBJ databases">
        <title>Complete genome sequence of Flavivirga eckloniae ECD14 isolated from seaweed Ecklonia cava.</title>
        <authorList>
            <person name="Lee J.H."/>
            <person name="Baik K.S."/>
            <person name="Seong C.N."/>
        </authorList>
    </citation>
    <scope>NUCLEOTIDE SEQUENCE [LARGE SCALE GENOMIC DNA]</scope>
    <source>
        <strain evidence="8 9">ECD14</strain>
    </source>
</reference>
<dbReference type="KEGG" id="fek:C1H87_08590"/>
<protein>
    <recommendedName>
        <fullName evidence="10">RagB/SusD family nutrient uptake outer membrane protein</fullName>
    </recommendedName>
</protein>
<dbReference type="OrthoDB" id="630434at2"/>
<sequence>MKFKNLLFFVFVGLLWACEKDNASPIEDERIIIDGEVFTPTESSIKVLGKQLLITFTDGLKEVKIVTNDTLKGAYNILDEPLKPSTLLKATVEYTNGVDTYKGLSGTIILQKDGAVYSGEYDVELKSETDNLEIKINGGTFSNLESTVVDPLIANEAAINDSLDACYPKFDKFIQFEFLFDAVYSNQIALPDSSWSSIYEHTQNPSDEKIIKLWDDAWEIIYKMNLIILSADKNVSNELSKNELIAQAKTIRAYTAFKILEWFNSIPIVEELEGNLFSARNTNEEVVQWIINDVNAAMPNLPETWPSLEDKVTKTFAQGILSRINLYSENYLEAHTVNQEIINGGAYALSTATNFQKDNTEIFWGFAKGDYTEFNTFFTKGDFVPVIRYTETILSSAETAYYTTGQGAALNYINMLKQRSGETELVNVDLDIIYEQYKTELSLEGDIFLIMKRFSKAEDELQIQNYQFVLPIPLTVLDNNPDISQNPGY</sequence>
<evidence type="ECO:0000256" key="5">
    <source>
        <dbReference type="ARBA" id="ARBA00023237"/>
    </source>
</evidence>
<keyword evidence="9" id="KW-1185">Reference proteome</keyword>
<evidence type="ECO:0000256" key="1">
    <source>
        <dbReference type="ARBA" id="ARBA00004442"/>
    </source>
</evidence>
<dbReference type="Pfam" id="PF14322">
    <property type="entry name" value="SusD-like_3"/>
    <property type="match status" value="1"/>
</dbReference>
<organism evidence="8 9">
    <name type="scientific">Flavivirga eckloniae</name>
    <dbReference type="NCBI Taxonomy" id="1803846"/>
    <lineage>
        <taxon>Bacteria</taxon>
        <taxon>Pseudomonadati</taxon>
        <taxon>Bacteroidota</taxon>
        <taxon>Flavobacteriia</taxon>
        <taxon>Flavobacteriales</taxon>
        <taxon>Flavobacteriaceae</taxon>
        <taxon>Flavivirga</taxon>
    </lineage>
</organism>
<keyword evidence="3" id="KW-0732">Signal</keyword>
<dbReference type="Pfam" id="PF07980">
    <property type="entry name" value="SusD_RagB"/>
    <property type="match status" value="1"/>
</dbReference>
<keyword evidence="5" id="KW-0998">Cell outer membrane</keyword>
<gene>
    <name evidence="8" type="ORF">C1H87_08590</name>
</gene>
<dbReference type="EMBL" id="CP025791">
    <property type="protein sequence ID" value="AUP78753.1"/>
    <property type="molecule type" value="Genomic_DNA"/>
</dbReference>
<dbReference type="SUPFAM" id="SSF48452">
    <property type="entry name" value="TPR-like"/>
    <property type="match status" value="1"/>
</dbReference>
<accession>A0A2K9PNV8</accession>
<name>A0A2K9PNV8_9FLAO</name>
<comment type="subcellular location">
    <subcellularLocation>
        <location evidence="1">Cell outer membrane</location>
    </subcellularLocation>
</comment>
<evidence type="ECO:0000256" key="3">
    <source>
        <dbReference type="ARBA" id="ARBA00022729"/>
    </source>
</evidence>
<keyword evidence="4" id="KW-0472">Membrane</keyword>
<dbReference type="InterPro" id="IPR011990">
    <property type="entry name" value="TPR-like_helical_dom_sf"/>
</dbReference>
<feature type="domain" description="RagB/SusD" evidence="6">
    <location>
        <begin position="347"/>
        <end position="467"/>
    </location>
</feature>
<dbReference type="Gene3D" id="1.25.40.390">
    <property type="match status" value="2"/>
</dbReference>
<evidence type="ECO:0000259" key="7">
    <source>
        <dbReference type="Pfam" id="PF14322"/>
    </source>
</evidence>
<dbReference type="InterPro" id="IPR033985">
    <property type="entry name" value="SusD-like_N"/>
</dbReference>
<feature type="domain" description="SusD-like N-terminal" evidence="7">
    <location>
        <begin position="155"/>
        <end position="326"/>
    </location>
</feature>
<evidence type="ECO:0000256" key="4">
    <source>
        <dbReference type="ARBA" id="ARBA00023136"/>
    </source>
</evidence>
<evidence type="ECO:0008006" key="10">
    <source>
        <dbReference type="Google" id="ProtNLM"/>
    </source>
</evidence>
<evidence type="ECO:0000313" key="9">
    <source>
        <dbReference type="Proteomes" id="UP000235826"/>
    </source>
</evidence>
<dbReference type="InterPro" id="IPR012944">
    <property type="entry name" value="SusD_RagB_dom"/>
</dbReference>
<dbReference type="RefSeq" id="WP_102755408.1">
    <property type="nucleotide sequence ID" value="NZ_CP025791.1"/>
</dbReference>
<dbReference type="GO" id="GO:0009279">
    <property type="term" value="C:cell outer membrane"/>
    <property type="evidence" value="ECO:0007669"/>
    <property type="project" value="UniProtKB-SubCell"/>
</dbReference>
<proteinExistence type="inferred from homology"/>